<evidence type="ECO:0000256" key="1">
    <source>
        <dbReference type="ARBA" id="ARBA00022630"/>
    </source>
</evidence>
<evidence type="ECO:0000259" key="4">
    <source>
        <dbReference type="Pfam" id="PF07992"/>
    </source>
</evidence>
<organism evidence="5 6">
    <name type="scientific">Heterodermia speciosa</name>
    <dbReference type="NCBI Taxonomy" id="116794"/>
    <lineage>
        <taxon>Eukaryota</taxon>
        <taxon>Fungi</taxon>
        <taxon>Dikarya</taxon>
        <taxon>Ascomycota</taxon>
        <taxon>Pezizomycotina</taxon>
        <taxon>Lecanoromycetes</taxon>
        <taxon>OSLEUM clade</taxon>
        <taxon>Lecanoromycetidae</taxon>
        <taxon>Caliciales</taxon>
        <taxon>Physciaceae</taxon>
        <taxon>Heterodermia</taxon>
    </lineage>
</organism>
<dbReference type="Pfam" id="PF07992">
    <property type="entry name" value="Pyr_redox_2"/>
    <property type="match status" value="1"/>
</dbReference>
<protein>
    <recommendedName>
        <fullName evidence="4">FAD/NAD(P)-binding domain-containing protein</fullName>
    </recommendedName>
</protein>
<feature type="domain" description="FAD/NAD(P)-binding" evidence="4">
    <location>
        <begin position="10"/>
        <end position="223"/>
    </location>
</feature>
<dbReference type="AlphaFoldDB" id="A0A8H3ELD8"/>
<name>A0A8H3ELD8_9LECA</name>
<keyword evidence="6" id="KW-1185">Reference proteome</keyword>
<proteinExistence type="predicted"/>
<evidence type="ECO:0000313" key="6">
    <source>
        <dbReference type="Proteomes" id="UP000664521"/>
    </source>
</evidence>
<dbReference type="GO" id="GO:0016491">
    <property type="term" value="F:oxidoreductase activity"/>
    <property type="evidence" value="ECO:0007669"/>
    <property type="project" value="UniProtKB-KW"/>
</dbReference>
<dbReference type="EMBL" id="CAJPDS010000003">
    <property type="protein sequence ID" value="CAF9905046.1"/>
    <property type="molecule type" value="Genomic_DNA"/>
</dbReference>
<keyword evidence="3" id="KW-0560">Oxidoreductase</keyword>
<dbReference type="Proteomes" id="UP000664521">
    <property type="component" value="Unassembled WGS sequence"/>
</dbReference>
<reference evidence="5" key="1">
    <citation type="submission" date="2021-03" db="EMBL/GenBank/DDBJ databases">
        <authorList>
            <person name="Tagirdzhanova G."/>
        </authorList>
    </citation>
    <scope>NUCLEOTIDE SEQUENCE</scope>
</reference>
<dbReference type="InterPro" id="IPR023753">
    <property type="entry name" value="FAD/NAD-binding_dom"/>
</dbReference>
<keyword evidence="1" id="KW-0285">Flavoprotein</keyword>
<dbReference type="PANTHER" id="PTHR23023">
    <property type="entry name" value="DIMETHYLANILINE MONOOXYGENASE"/>
    <property type="match status" value="1"/>
</dbReference>
<evidence type="ECO:0000256" key="2">
    <source>
        <dbReference type="ARBA" id="ARBA00022827"/>
    </source>
</evidence>
<evidence type="ECO:0000256" key="3">
    <source>
        <dbReference type="ARBA" id="ARBA00023002"/>
    </source>
</evidence>
<sequence>MGFLETDTRYDVVVVGAGLQGLAAAKTFLQIEPQINILIVDVNETVGGVWAKENIYPGLRSNNLLGTYEYTDFPMHENFGVKNEEHIPGEIIYEYFRQFAQKFDLTPRILLQSKVTIAERVEEGWKLSITPAGMLPGPHRSITCSKLIVATGLTSSPVPINIKGQENFNAPVINFAHFRQEAAKFLEDPSIEHVAVYGGAKSAYDTVYMLASHGKRVSWVIRATGHGPAYMAPAHVYLGPFRCWLEKLTTTRLLTFFSPCVWGQFDGFGYLRSLLHETKLGRKIVDIFWQKLTAETIAQTGLKKNEALKNLIPDKSAFWYANGLSILNYPKNIHDFVKNGQMTVIRQDLECLEYPKSIRFRDGTALQVDGLICSMGWQHAPGIDFLPHSGHAELGIPSTTYSKGQKEVWDKLDRRADVEILSRFPYLRNGPKIEPKTMAVLENLPPMPSEVEAKKIASYETAPWRLSRGMAPPEWKDRSIVFLGMMLNLQSAVRSEICSLWAYAYMNNRLNSTSTSISTSNISKGSLAGETLTDSLSEKTDGPSGEALTRDHNTLYETALFNRFGRWRYPMGYGARFPDFVFDGIPYFDLLLNDLGLPSWRKGWSWFGELFGGSYGQADYRGLVPEWINSQSVR</sequence>
<dbReference type="InterPro" id="IPR050346">
    <property type="entry name" value="FMO-like"/>
</dbReference>
<comment type="caution">
    <text evidence="5">The sequence shown here is derived from an EMBL/GenBank/DDBJ whole genome shotgun (WGS) entry which is preliminary data.</text>
</comment>
<dbReference type="SUPFAM" id="SSF51905">
    <property type="entry name" value="FAD/NAD(P)-binding domain"/>
    <property type="match status" value="1"/>
</dbReference>
<dbReference type="InterPro" id="IPR036188">
    <property type="entry name" value="FAD/NAD-bd_sf"/>
</dbReference>
<accession>A0A8H3ELD8</accession>
<evidence type="ECO:0000313" key="5">
    <source>
        <dbReference type="EMBL" id="CAF9905046.1"/>
    </source>
</evidence>
<gene>
    <name evidence="5" type="ORF">HETSPECPRED_004856</name>
</gene>
<dbReference type="Gene3D" id="3.50.50.60">
    <property type="entry name" value="FAD/NAD(P)-binding domain"/>
    <property type="match status" value="1"/>
</dbReference>
<dbReference type="OrthoDB" id="2915840at2759"/>
<keyword evidence="2" id="KW-0274">FAD</keyword>